<protein>
    <recommendedName>
        <fullName evidence="3">DUF4352 domain-containing protein</fullName>
    </recommendedName>
</protein>
<feature type="domain" description="DUF4352" evidence="3">
    <location>
        <begin position="103"/>
        <end position="223"/>
    </location>
</feature>
<accession>E6UFC1</accession>
<evidence type="ECO:0000259" key="3">
    <source>
        <dbReference type="Pfam" id="PF11611"/>
    </source>
</evidence>
<dbReference type="InterPro" id="IPR029051">
    <property type="entry name" value="DUF4352"/>
</dbReference>
<dbReference type="RefSeq" id="WP_013497199.1">
    <property type="nucleotide sequence ID" value="NC_014833.1"/>
</dbReference>
<organism evidence="4 5">
    <name type="scientific">Ruminococcus albus (strain ATCC 27210 / DSM 20455 / JCM 14654 / NCDO 2250 / 7)</name>
    <dbReference type="NCBI Taxonomy" id="697329"/>
    <lineage>
        <taxon>Bacteria</taxon>
        <taxon>Bacillati</taxon>
        <taxon>Bacillota</taxon>
        <taxon>Clostridia</taxon>
        <taxon>Eubacteriales</taxon>
        <taxon>Oscillospiraceae</taxon>
        <taxon>Ruminococcus</taxon>
    </lineage>
</organism>
<dbReference type="OrthoDB" id="1779544at2"/>
<evidence type="ECO:0000313" key="4">
    <source>
        <dbReference type="EMBL" id="ADU21007.1"/>
    </source>
</evidence>
<dbReference type="EMBL" id="CP002403">
    <property type="protein sequence ID" value="ADU21007.1"/>
    <property type="molecule type" value="Genomic_DNA"/>
</dbReference>
<feature type="transmembrane region" description="Helical" evidence="2">
    <location>
        <begin position="48"/>
        <end position="68"/>
    </location>
</feature>
<dbReference type="InterPro" id="IPR029050">
    <property type="entry name" value="Immunoprotect_excell_Ig-like"/>
</dbReference>
<dbReference type="HOGENOM" id="CLU_072584_0_0_9"/>
<sequence length="229" mass="25204">MKNQDFNTMPNDTGMMQPNIPTKKCKHCQSDIPAKAKVCPICNRKQSAPLGCIISLVIVGIIIIPAIAGSNGKSNKKNGATVVKKGSGNTQNTEDGADAETIEVGDTFECKGLSITAESVNNDYKVAKDEFGLYKAGEGNKYIAVSFTFENVDDSDKYVSIYDFDCYADNNSCEQKYLPDDNDFLNTNLSSGRKVSFTTYYEVPADSKDIELEYSADFWTDEKVKIKVQ</sequence>
<gene>
    <name evidence="4" type="ordered locus">Rumal_0454</name>
</gene>
<dbReference type="eggNOG" id="ENOG50331RX">
    <property type="taxonomic scope" value="Bacteria"/>
</dbReference>
<evidence type="ECO:0000313" key="5">
    <source>
        <dbReference type="Proteomes" id="UP000006919"/>
    </source>
</evidence>
<keyword evidence="2" id="KW-0812">Transmembrane</keyword>
<keyword evidence="1" id="KW-0732">Signal</keyword>
<name>E6UFC1_RUMA7</name>
<dbReference type="Gene3D" id="2.60.40.1240">
    <property type="match status" value="1"/>
</dbReference>
<evidence type="ECO:0000256" key="2">
    <source>
        <dbReference type="SAM" id="Phobius"/>
    </source>
</evidence>
<keyword evidence="2" id="KW-0472">Membrane</keyword>
<dbReference type="Pfam" id="PF11611">
    <property type="entry name" value="DUF4352"/>
    <property type="match status" value="1"/>
</dbReference>
<dbReference type="AlphaFoldDB" id="E6UFC1"/>
<evidence type="ECO:0000256" key="1">
    <source>
        <dbReference type="ARBA" id="ARBA00022729"/>
    </source>
</evidence>
<dbReference type="Proteomes" id="UP000006919">
    <property type="component" value="Chromosome"/>
</dbReference>
<keyword evidence="2" id="KW-1133">Transmembrane helix</keyword>
<reference evidence="4 5" key="1">
    <citation type="journal article" date="2011" name="J. Bacteriol.">
        <title>Complete genome of the cellulolytic ruminal bacterium Ruminococcus albus 7.</title>
        <authorList>
            <person name="Suen G."/>
            <person name="Stevenson D.M."/>
            <person name="Bruce D.C."/>
            <person name="Chertkov O."/>
            <person name="Copeland A."/>
            <person name="Cheng J.F."/>
            <person name="Detter C."/>
            <person name="Detter J.C."/>
            <person name="Goodwin L.A."/>
            <person name="Han C.S."/>
            <person name="Hauser L.J."/>
            <person name="Ivanova N.N."/>
            <person name="Kyrpides N.C."/>
            <person name="Land M.L."/>
            <person name="Lapidus A."/>
            <person name="Lucas S."/>
            <person name="Ovchinnikova G."/>
            <person name="Pitluck S."/>
            <person name="Tapia R."/>
            <person name="Woyke T."/>
            <person name="Boyum J."/>
            <person name="Mead D."/>
            <person name="Weimer P.J."/>
        </authorList>
    </citation>
    <scope>NUCLEOTIDE SEQUENCE [LARGE SCALE GENOMIC DNA]</scope>
    <source>
        <strain evidence="5">ATCC 27210 / DSM 20455 / JCM 14654 / NCDO 2250 / 7</strain>
    </source>
</reference>
<dbReference type="KEGG" id="ral:Rumal_0454"/>
<proteinExistence type="predicted"/>